<name>A0A7J7WVE5_MYOMY</name>
<proteinExistence type="predicted"/>
<protein>
    <submittedName>
        <fullName evidence="1">Uncharacterized protein</fullName>
    </submittedName>
</protein>
<evidence type="ECO:0000313" key="2">
    <source>
        <dbReference type="Proteomes" id="UP000527355"/>
    </source>
</evidence>
<dbReference type="EMBL" id="JABWUV010000007">
    <property type="protein sequence ID" value="KAF6341425.1"/>
    <property type="molecule type" value="Genomic_DNA"/>
</dbReference>
<gene>
    <name evidence="1" type="ORF">mMyoMyo1_011857</name>
</gene>
<organism evidence="1 2">
    <name type="scientific">Myotis myotis</name>
    <name type="common">Greater mouse-eared bat</name>
    <name type="synonym">Vespertilio myotis</name>
    <dbReference type="NCBI Taxonomy" id="51298"/>
    <lineage>
        <taxon>Eukaryota</taxon>
        <taxon>Metazoa</taxon>
        <taxon>Chordata</taxon>
        <taxon>Craniata</taxon>
        <taxon>Vertebrata</taxon>
        <taxon>Euteleostomi</taxon>
        <taxon>Mammalia</taxon>
        <taxon>Eutheria</taxon>
        <taxon>Laurasiatheria</taxon>
        <taxon>Chiroptera</taxon>
        <taxon>Yangochiroptera</taxon>
        <taxon>Vespertilionidae</taxon>
        <taxon>Myotis</taxon>
    </lineage>
</organism>
<evidence type="ECO:0000313" key="1">
    <source>
        <dbReference type="EMBL" id="KAF6341425.1"/>
    </source>
</evidence>
<keyword evidence="2" id="KW-1185">Reference proteome</keyword>
<dbReference type="AlphaFoldDB" id="A0A7J7WVE5"/>
<reference evidence="1 2" key="1">
    <citation type="journal article" date="2020" name="Nature">
        <title>Six reference-quality genomes reveal evolution of bat adaptations.</title>
        <authorList>
            <person name="Jebb D."/>
            <person name="Huang Z."/>
            <person name="Pippel M."/>
            <person name="Hughes G.M."/>
            <person name="Lavrichenko K."/>
            <person name="Devanna P."/>
            <person name="Winkler S."/>
            <person name="Jermiin L.S."/>
            <person name="Skirmuntt E.C."/>
            <person name="Katzourakis A."/>
            <person name="Burkitt-Gray L."/>
            <person name="Ray D.A."/>
            <person name="Sullivan K.A.M."/>
            <person name="Roscito J.G."/>
            <person name="Kirilenko B.M."/>
            <person name="Davalos L.M."/>
            <person name="Corthals A.P."/>
            <person name="Power M.L."/>
            <person name="Jones G."/>
            <person name="Ransome R.D."/>
            <person name="Dechmann D.K.N."/>
            <person name="Locatelli A.G."/>
            <person name="Puechmaille S.J."/>
            <person name="Fedrigo O."/>
            <person name="Jarvis E.D."/>
            <person name="Hiller M."/>
            <person name="Vernes S.C."/>
            <person name="Myers E.W."/>
            <person name="Teeling E.C."/>
        </authorList>
    </citation>
    <scope>NUCLEOTIDE SEQUENCE [LARGE SCALE GENOMIC DNA]</scope>
    <source>
        <strain evidence="1">MMyoMyo1</strain>
        <tissue evidence="1">Flight muscle</tissue>
    </source>
</reference>
<dbReference type="Proteomes" id="UP000527355">
    <property type="component" value="Unassembled WGS sequence"/>
</dbReference>
<accession>A0A7J7WVE5</accession>
<comment type="caution">
    <text evidence="1">The sequence shown here is derived from an EMBL/GenBank/DDBJ whole genome shotgun (WGS) entry which is preliminary data.</text>
</comment>
<sequence length="168" mass="18267">MCLESGFNVAPLSFIILACTQQKKVWKQKTINANGLLPLPSGIIRSGITSNFRLANCNWVRLGFLVRPARFPIEILTVGANSTDRNPSVGCRKEETECSANSSVMTCRAWPSSTACQLRHQRAVGSGRAVGRPPAPALRWGRPRRRLCDGVSGLTSAAFRQPEGSCLL</sequence>